<dbReference type="RefSeq" id="WP_110667353.1">
    <property type="nucleotide sequence ID" value="NZ_PYBW01000027.1"/>
</dbReference>
<keyword evidence="2" id="KW-1185">Reference proteome</keyword>
<keyword evidence="1" id="KW-0378">Hydrolase</keyword>
<evidence type="ECO:0000313" key="2">
    <source>
        <dbReference type="Proteomes" id="UP000248039"/>
    </source>
</evidence>
<sequence length="234" mass="26067">MIDPLHTLRLAAVNIDGVMLNDSFSPVIHQFVTARGGSYTAELEAGLFSQSQLTAARTFAEVIPTPLPPEELVREYLAERAAYVAEHPVHLLDGALELLAVLRGLGLRTVCYGGLEKDHFDRYLGAHAELFDGPGYVCTNDFRPGLREITTELFGLEYRQVLFIDDVARVAEQAKALRVPFVGHPSHYPHSHQRAAMERIGVRHLVRSLHEIDAALVRRLDREAAADTVWPADR</sequence>
<proteinExistence type="predicted"/>
<dbReference type="GO" id="GO:0016787">
    <property type="term" value="F:hydrolase activity"/>
    <property type="evidence" value="ECO:0007669"/>
    <property type="project" value="UniProtKB-KW"/>
</dbReference>
<name>A0A2V4NUD9_9ACTN</name>
<evidence type="ECO:0000313" key="1">
    <source>
        <dbReference type="EMBL" id="PYC83766.1"/>
    </source>
</evidence>
<gene>
    <name evidence="1" type="ORF">C7C46_08445</name>
</gene>
<dbReference type="InterPro" id="IPR036412">
    <property type="entry name" value="HAD-like_sf"/>
</dbReference>
<accession>A0A2V4NUD9</accession>
<comment type="caution">
    <text evidence="1">The sequence shown here is derived from an EMBL/GenBank/DDBJ whole genome shotgun (WGS) entry which is preliminary data.</text>
</comment>
<dbReference type="InterPro" id="IPR023214">
    <property type="entry name" value="HAD_sf"/>
</dbReference>
<dbReference type="Gene3D" id="3.40.50.1000">
    <property type="entry name" value="HAD superfamily/HAD-like"/>
    <property type="match status" value="1"/>
</dbReference>
<dbReference type="OrthoDB" id="330583at2"/>
<reference evidence="1 2" key="1">
    <citation type="submission" date="2018-03" db="EMBL/GenBank/DDBJ databases">
        <title>Bioinformatic expansion and discovery of thiopeptide antibiotics.</title>
        <authorList>
            <person name="Schwalen C.J."/>
            <person name="Hudson G.A."/>
            <person name="Mitchell D.A."/>
        </authorList>
    </citation>
    <scope>NUCLEOTIDE SEQUENCE [LARGE SCALE GENOMIC DNA]</scope>
    <source>
        <strain evidence="1 2">ATCC 21389</strain>
    </source>
</reference>
<protein>
    <submittedName>
        <fullName evidence="1">Haloacid dehalogenase-like hydrolase</fullName>
    </submittedName>
</protein>
<organism evidence="1 2">
    <name type="scientific">Streptomyces tateyamensis</name>
    <dbReference type="NCBI Taxonomy" id="565073"/>
    <lineage>
        <taxon>Bacteria</taxon>
        <taxon>Bacillati</taxon>
        <taxon>Actinomycetota</taxon>
        <taxon>Actinomycetes</taxon>
        <taxon>Kitasatosporales</taxon>
        <taxon>Streptomycetaceae</taxon>
        <taxon>Streptomyces</taxon>
    </lineage>
</organism>
<dbReference type="AlphaFoldDB" id="A0A2V4NUD9"/>
<dbReference type="Proteomes" id="UP000248039">
    <property type="component" value="Unassembled WGS sequence"/>
</dbReference>
<dbReference type="SUPFAM" id="SSF56784">
    <property type="entry name" value="HAD-like"/>
    <property type="match status" value="1"/>
</dbReference>
<dbReference type="EMBL" id="PYBW01000027">
    <property type="protein sequence ID" value="PYC83766.1"/>
    <property type="molecule type" value="Genomic_DNA"/>
</dbReference>